<proteinExistence type="inferred from homology"/>
<evidence type="ECO:0000256" key="5">
    <source>
        <dbReference type="ARBA" id="ARBA00093792"/>
    </source>
</evidence>
<evidence type="ECO:0000256" key="2">
    <source>
        <dbReference type="ARBA" id="ARBA00022525"/>
    </source>
</evidence>
<organism evidence="7 8">
    <name type="scientific">Staphylococcus shinii</name>
    <dbReference type="NCBI Taxonomy" id="2912228"/>
    <lineage>
        <taxon>Bacteria</taxon>
        <taxon>Bacillati</taxon>
        <taxon>Bacillota</taxon>
        <taxon>Bacilli</taxon>
        <taxon>Bacillales</taxon>
        <taxon>Staphylococcaceae</taxon>
        <taxon>Staphylococcus</taxon>
    </lineage>
</organism>
<keyword evidence="2" id="KW-0964">Secreted</keyword>
<comment type="similarity">
    <text evidence="4">Belongs to the IsaB family.</text>
</comment>
<comment type="caution">
    <text evidence="7">The sequence shown here is derived from an EMBL/GenBank/DDBJ whole genome shotgun (WGS) entry which is preliminary data.</text>
</comment>
<dbReference type="OrthoDB" id="2418508at2"/>
<dbReference type="AlphaFoldDB" id="A0A418IDG6"/>
<accession>A0A418IDG6</accession>
<evidence type="ECO:0000256" key="6">
    <source>
        <dbReference type="SAM" id="SignalP"/>
    </source>
</evidence>
<evidence type="ECO:0000256" key="1">
    <source>
        <dbReference type="ARBA" id="ARBA00004613"/>
    </source>
</evidence>
<dbReference type="RefSeq" id="WP_039067633.1">
    <property type="nucleotide sequence ID" value="NZ_CP068712.1"/>
</dbReference>
<name>A0A418IDG6_9STAP</name>
<dbReference type="NCBIfam" id="NF047686">
    <property type="entry name" value="IsaB_fam"/>
    <property type="match status" value="1"/>
</dbReference>
<feature type="chain" id="PRO_5039552388" description="Immunodominant staphylococcal antigen B" evidence="6">
    <location>
        <begin position="21"/>
        <end position="163"/>
    </location>
</feature>
<dbReference type="InterPro" id="IPR058086">
    <property type="entry name" value="IsaB"/>
</dbReference>
<evidence type="ECO:0000256" key="4">
    <source>
        <dbReference type="ARBA" id="ARBA00093777"/>
    </source>
</evidence>
<dbReference type="Proteomes" id="UP000286317">
    <property type="component" value="Unassembled WGS sequence"/>
</dbReference>
<protein>
    <recommendedName>
        <fullName evidence="5">Immunodominant staphylococcal antigen B</fullName>
    </recommendedName>
</protein>
<sequence length="163" mass="18044">MKKLSKIVLASSIVFGTVLGVNVVNGEGAENQAEAAQTPWYNYNGYTAASSNFVLDKNFKTALKYDNVKINGYKLTSNKSAPAKELVVKDQIFYKVSNHKADQVAFNLDGRTITPQKLINVYGQPVEKPVESAVGKVYKYKIGNKTVQFFVDKGHVYRAQINS</sequence>
<keyword evidence="3 6" id="KW-0732">Signal</keyword>
<keyword evidence="8" id="KW-1185">Reference proteome</keyword>
<feature type="signal peptide" evidence="6">
    <location>
        <begin position="1"/>
        <end position="20"/>
    </location>
</feature>
<reference evidence="7 8" key="1">
    <citation type="journal article" date="2016" name="Front. Microbiol.">
        <title>Comprehensive Phylogenetic Analysis of Bovine Non-aureus Staphylococci Species Based on Whole-Genome Sequencing.</title>
        <authorList>
            <person name="Naushad S."/>
            <person name="Barkema H.W."/>
            <person name="Luby C."/>
            <person name="Condas L.A."/>
            <person name="Nobrega D.B."/>
            <person name="Carson D.A."/>
            <person name="De Buck J."/>
        </authorList>
    </citation>
    <scope>NUCLEOTIDE SEQUENCE [LARGE SCALE GENOMIC DNA]</scope>
    <source>
        <strain evidence="7 8">SNUC 4554</strain>
    </source>
</reference>
<gene>
    <name evidence="7" type="ORF">BU112_11185</name>
</gene>
<evidence type="ECO:0000313" key="8">
    <source>
        <dbReference type="Proteomes" id="UP000286317"/>
    </source>
</evidence>
<dbReference type="EMBL" id="QXUF01000089">
    <property type="protein sequence ID" value="RIM98486.1"/>
    <property type="molecule type" value="Genomic_DNA"/>
</dbReference>
<comment type="subcellular location">
    <subcellularLocation>
        <location evidence="1">Secreted</location>
    </subcellularLocation>
</comment>
<evidence type="ECO:0000313" key="7">
    <source>
        <dbReference type="EMBL" id="RIM98486.1"/>
    </source>
</evidence>
<evidence type="ECO:0000256" key="3">
    <source>
        <dbReference type="ARBA" id="ARBA00022729"/>
    </source>
</evidence>